<dbReference type="PANTHER" id="PTHR45865:SF1">
    <property type="entry name" value="E3 UBIQUITIN-PROTEIN LIGASE SHPRH"/>
    <property type="match status" value="1"/>
</dbReference>
<dbReference type="SMART" id="SM00184">
    <property type="entry name" value="RING"/>
    <property type="match status" value="1"/>
</dbReference>
<dbReference type="PROSITE" id="PS50089">
    <property type="entry name" value="ZF_RING_2"/>
    <property type="match status" value="1"/>
</dbReference>
<evidence type="ECO:0000259" key="3">
    <source>
        <dbReference type="PROSITE" id="PS50089"/>
    </source>
</evidence>
<evidence type="ECO:0000313" key="5">
    <source>
        <dbReference type="Proteomes" id="UP000813824"/>
    </source>
</evidence>
<organism evidence="4 5">
    <name type="scientific">Cristinia sonorae</name>
    <dbReference type="NCBI Taxonomy" id="1940300"/>
    <lineage>
        <taxon>Eukaryota</taxon>
        <taxon>Fungi</taxon>
        <taxon>Dikarya</taxon>
        <taxon>Basidiomycota</taxon>
        <taxon>Agaricomycotina</taxon>
        <taxon>Agaricomycetes</taxon>
        <taxon>Agaricomycetidae</taxon>
        <taxon>Agaricales</taxon>
        <taxon>Pleurotineae</taxon>
        <taxon>Stephanosporaceae</taxon>
        <taxon>Cristinia</taxon>
    </lineage>
</organism>
<dbReference type="PANTHER" id="PTHR45865">
    <property type="entry name" value="E3 UBIQUITIN-PROTEIN LIGASE SHPRH FAMILY MEMBER"/>
    <property type="match status" value="1"/>
</dbReference>
<evidence type="ECO:0000313" key="4">
    <source>
        <dbReference type="EMBL" id="KAH8094897.1"/>
    </source>
</evidence>
<dbReference type="OrthoDB" id="1923159at2759"/>
<reference evidence="4" key="1">
    <citation type="journal article" date="2021" name="New Phytol.">
        <title>Evolutionary innovations through gain and loss of genes in the ectomycorrhizal Boletales.</title>
        <authorList>
            <person name="Wu G."/>
            <person name="Miyauchi S."/>
            <person name="Morin E."/>
            <person name="Kuo A."/>
            <person name="Drula E."/>
            <person name="Varga T."/>
            <person name="Kohler A."/>
            <person name="Feng B."/>
            <person name="Cao Y."/>
            <person name="Lipzen A."/>
            <person name="Daum C."/>
            <person name="Hundley H."/>
            <person name="Pangilinan J."/>
            <person name="Johnson J."/>
            <person name="Barry K."/>
            <person name="LaButti K."/>
            <person name="Ng V."/>
            <person name="Ahrendt S."/>
            <person name="Min B."/>
            <person name="Choi I.G."/>
            <person name="Park H."/>
            <person name="Plett J.M."/>
            <person name="Magnuson J."/>
            <person name="Spatafora J.W."/>
            <person name="Nagy L.G."/>
            <person name="Henrissat B."/>
            <person name="Grigoriev I.V."/>
            <person name="Yang Z.L."/>
            <person name="Xu J."/>
            <person name="Martin F.M."/>
        </authorList>
    </citation>
    <scope>NUCLEOTIDE SEQUENCE</scope>
    <source>
        <strain evidence="4">KKN 215</strain>
    </source>
</reference>
<feature type="region of interest" description="Disordered" evidence="2">
    <location>
        <begin position="59"/>
        <end position="101"/>
    </location>
</feature>
<feature type="compositionally biased region" description="Acidic residues" evidence="2">
    <location>
        <begin position="266"/>
        <end position="283"/>
    </location>
</feature>
<feature type="region of interest" description="Disordered" evidence="2">
    <location>
        <begin position="261"/>
        <end position="287"/>
    </location>
</feature>
<evidence type="ECO:0000256" key="2">
    <source>
        <dbReference type="SAM" id="MobiDB-lite"/>
    </source>
</evidence>
<dbReference type="Proteomes" id="UP000813824">
    <property type="component" value="Unassembled WGS sequence"/>
</dbReference>
<dbReference type="InterPro" id="IPR001841">
    <property type="entry name" value="Znf_RING"/>
</dbReference>
<keyword evidence="1" id="KW-0862">Zinc</keyword>
<proteinExistence type="predicted"/>
<feature type="compositionally biased region" description="Basic and acidic residues" evidence="2">
    <location>
        <begin position="14"/>
        <end position="28"/>
    </location>
</feature>
<dbReference type="Gene3D" id="3.30.40.10">
    <property type="entry name" value="Zinc/RING finger domain, C3HC4 (zinc finger)"/>
    <property type="match status" value="1"/>
</dbReference>
<keyword evidence="1" id="KW-0479">Metal-binding</keyword>
<feature type="region of interest" description="Disordered" evidence="2">
    <location>
        <begin position="1"/>
        <end position="40"/>
    </location>
</feature>
<dbReference type="InterPro" id="IPR013083">
    <property type="entry name" value="Znf_RING/FYVE/PHD"/>
</dbReference>
<sequence>MRPKTRSSNAKASSSKDKLPNKAVKQEETSDSDSDDDDLMAISIGNHLEQLSKQFKKMKREVKELRRRNDGLTQDLNDARAEAAENEPSTKKGKKAGPTAASLQKEVVALKSRIEQYEKTERKNKKTIEKLRQKELKKEADDLNDDAAGTLETEDSAYRLRTLLRRFGDIMAANSLEADEECGICVEVLEVNETVSFPCQHIMCEECFKGISPNKDEIKCPYCRRETARDEIETVRYTAASQWDELLKIAKNFAIMDHTYRREQDTSEEEEEEDFLNDAEDSEPAYSSNSLMFDDPIIHDRATGLPMYLPNILSPNQHYAVAPPRRTMPSRHCRLRYLERQTNGDW</sequence>
<dbReference type="InterPro" id="IPR052583">
    <property type="entry name" value="ATP-helicase/E3_Ub-Ligase"/>
</dbReference>
<comment type="caution">
    <text evidence="4">The sequence shown here is derived from an EMBL/GenBank/DDBJ whole genome shotgun (WGS) entry which is preliminary data.</text>
</comment>
<feature type="compositionally biased region" description="Acidic residues" evidence="2">
    <location>
        <begin position="29"/>
        <end position="39"/>
    </location>
</feature>
<dbReference type="SUPFAM" id="SSF57850">
    <property type="entry name" value="RING/U-box"/>
    <property type="match status" value="1"/>
</dbReference>
<feature type="compositionally biased region" description="Basic and acidic residues" evidence="2">
    <location>
        <begin position="61"/>
        <end position="70"/>
    </location>
</feature>
<keyword evidence="5" id="KW-1185">Reference proteome</keyword>
<name>A0A8K0UJZ7_9AGAR</name>
<dbReference type="AlphaFoldDB" id="A0A8K0UJZ7"/>
<dbReference type="GO" id="GO:0008270">
    <property type="term" value="F:zinc ion binding"/>
    <property type="evidence" value="ECO:0007669"/>
    <property type="project" value="UniProtKB-KW"/>
</dbReference>
<evidence type="ECO:0000256" key="1">
    <source>
        <dbReference type="PROSITE-ProRule" id="PRU00175"/>
    </source>
</evidence>
<dbReference type="EMBL" id="JAEVFJ010000024">
    <property type="protein sequence ID" value="KAH8094897.1"/>
    <property type="molecule type" value="Genomic_DNA"/>
</dbReference>
<accession>A0A8K0UJZ7</accession>
<feature type="domain" description="RING-type" evidence="3">
    <location>
        <begin position="182"/>
        <end position="224"/>
    </location>
</feature>
<dbReference type="Pfam" id="PF13920">
    <property type="entry name" value="zf-C3HC4_3"/>
    <property type="match status" value="1"/>
</dbReference>
<keyword evidence="1" id="KW-0863">Zinc-finger</keyword>
<gene>
    <name evidence="4" type="ORF">BXZ70DRAFT_1009841</name>
</gene>
<protein>
    <recommendedName>
        <fullName evidence="3">RING-type domain-containing protein</fullName>
    </recommendedName>
</protein>